<dbReference type="EMBL" id="GL444487">
    <property type="protein sequence ID" value="EFN60881.1"/>
    <property type="molecule type" value="Genomic_DNA"/>
</dbReference>
<sequence>MLRKKEGEECREAEIARIDKEITNQRRRIRERGESEFGDGSPKEARRVEVSDGISDEILYPLFFIPRDRLFGYYGYYGYLQIIKPEIKYIGMDKSSQKKAEGRKREVGWTLFYVCSILFQSYEQKNRKT</sequence>
<dbReference type="InParanoid" id="E2B0A1"/>
<name>E2B0A1_CAMFO</name>
<proteinExistence type="predicted"/>
<dbReference type="Proteomes" id="UP000000311">
    <property type="component" value="Unassembled WGS sequence"/>
</dbReference>
<keyword evidence="2" id="KW-1185">Reference proteome</keyword>
<dbReference type="AlphaFoldDB" id="E2B0A1"/>
<evidence type="ECO:0000313" key="2">
    <source>
        <dbReference type="Proteomes" id="UP000000311"/>
    </source>
</evidence>
<gene>
    <name evidence="1" type="ORF">EAG_09266</name>
</gene>
<protein>
    <submittedName>
        <fullName evidence="1">Uncharacterized protein</fullName>
    </submittedName>
</protein>
<evidence type="ECO:0000313" key="1">
    <source>
        <dbReference type="EMBL" id="EFN60881.1"/>
    </source>
</evidence>
<accession>E2B0A1</accession>
<organism evidence="2">
    <name type="scientific">Camponotus floridanus</name>
    <name type="common">Florida carpenter ant</name>
    <dbReference type="NCBI Taxonomy" id="104421"/>
    <lineage>
        <taxon>Eukaryota</taxon>
        <taxon>Metazoa</taxon>
        <taxon>Ecdysozoa</taxon>
        <taxon>Arthropoda</taxon>
        <taxon>Hexapoda</taxon>
        <taxon>Insecta</taxon>
        <taxon>Pterygota</taxon>
        <taxon>Neoptera</taxon>
        <taxon>Endopterygota</taxon>
        <taxon>Hymenoptera</taxon>
        <taxon>Apocrita</taxon>
        <taxon>Aculeata</taxon>
        <taxon>Formicoidea</taxon>
        <taxon>Formicidae</taxon>
        <taxon>Formicinae</taxon>
        <taxon>Camponotus</taxon>
    </lineage>
</organism>
<reference evidence="1 2" key="1">
    <citation type="journal article" date="2010" name="Science">
        <title>Genomic comparison of the ants Camponotus floridanus and Harpegnathos saltator.</title>
        <authorList>
            <person name="Bonasio R."/>
            <person name="Zhang G."/>
            <person name="Ye C."/>
            <person name="Mutti N.S."/>
            <person name="Fang X."/>
            <person name="Qin N."/>
            <person name="Donahue G."/>
            <person name="Yang P."/>
            <person name="Li Q."/>
            <person name="Li C."/>
            <person name="Zhang P."/>
            <person name="Huang Z."/>
            <person name="Berger S.L."/>
            <person name="Reinberg D."/>
            <person name="Wang J."/>
            <person name="Liebig J."/>
        </authorList>
    </citation>
    <scope>NUCLEOTIDE SEQUENCE [LARGE SCALE GENOMIC DNA]</scope>
    <source>
        <strain evidence="2">C129</strain>
    </source>
</reference>